<dbReference type="Pfam" id="PF08085">
    <property type="entry name" value="Entericidin"/>
    <property type="match status" value="1"/>
</dbReference>
<evidence type="ECO:0000256" key="7">
    <source>
        <dbReference type="SAM" id="SignalP"/>
    </source>
</evidence>
<keyword evidence="3 7" id="KW-0732">Signal</keyword>
<organism evidence="8 9">
    <name type="scientific">Paraburkholderia caffeinitolerans</name>
    <dbReference type="NCBI Taxonomy" id="1723730"/>
    <lineage>
        <taxon>Bacteria</taxon>
        <taxon>Pseudomonadati</taxon>
        <taxon>Pseudomonadota</taxon>
        <taxon>Betaproteobacteria</taxon>
        <taxon>Burkholderiales</taxon>
        <taxon>Burkholderiaceae</taxon>
        <taxon>Paraburkholderia</taxon>
    </lineage>
</organism>
<accession>A0A6J5FA33</accession>
<evidence type="ECO:0000256" key="4">
    <source>
        <dbReference type="ARBA" id="ARBA00023136"/>
    </source>
</evidence>
<keyword evidence="2" id="KW-1003">Cell membrane</keyword>
<dbReference type="Proteomes" id="UP000494119">
    <property type="component" value="Unassembled WGS sequence"/>
</dbReference>
<feature type="signal peptide" evidence="7">
    <location>
        <begin position="1"/>
        <end position="23"/>
    </location>
</feature>
<evidence type="ECO:0000256" key="1">
    <source>
        <dbReference type="ARBA" id="ARBA00010296"/>
    </source>
</evidence>
<evidence type="ECO:0000313" key="8">
    <source>
        <dbReference type="EMBL" id="CAB3776067.1"/>
    </source>
</evidence>
<keyword evidence="4" id="KW-0472">Membrane</keyword>
<gene>
    <name evidence="8" type="ORF">LMG28688_00159</name>
</gene>
<evidence type="ECO:0000256" key="2">
    <source>
        <dbReference type="ARBA" id="ARBA00022475"/>
    </source>
</evidence>
<dbReference type="GO" id="GO:0016020">
    <property type="term" value="C:membrane"/>
    <property type="evidence" value="ECO:0007669"/>
    <property type="project" value="InterPro"/>
</dbReference>
<evidence type="ECO:0000313" key="9">
    <source>
        <dbReference type="Proteomes" id="UP000494119"/>
    </source>
</evidence>
<protein>
    <recommendedName>
        <fullName evidence="10">Entericidin A</fullName>
    </recommendedName>
</protein>
<name>A0A6J5FA33_9BURK</name>
<dbReference type="PROSITE" id="PS51257">
    <property type="entry name" value="PROKAR_LIPOPROTEIN"/>
    <property type="match status" value="1"/>
</dbReference>
<dbReference type="AlphaFoldDB" id="A0A6J5FA33"/>
<proteinExistence type="inferred from homology"/>
<keyword evidence="5" id="KW-0564">Palmitate</keyword>
<evidence type="ECO:0008006" key="10">
    <source>
        <dbReference type="Google" id="ProtNLM"/>
    </source>
</evidence>
<evidence type="ECO:0000256" key="6">
    <source>
        <dbReference type="ARBA" id="ARBA00023288"/>
    </source>
</evidence>
<keyword evidence="9" id="KW-1185">Reference proteome</keyword>
<dbReference type="RefSeq" id="WP_035526646.1">
    <property type="nucleotide sequence ID" value="NZ_CADIKL010000001.1"/>
</dbReference>
<reference evidence="8 9" key="1">
    <citation type="submission" date="2020-04" db="EMBL/GenBank/DDBJ databases">
        <authorList>
            <person name="De Canck E."/>
        </authorList>
    </citation>
    <scope>NUCLEOTIDE SEQUENCE [LARGE SCALE GENOMIC DNA]</scope>
    <source>
        <strain evidence="8 9">LMG 28688</strain>
    </source>
</reference>
<dbReference type="EMBL" id="CADIKL010000001">
    <property type="protein sequence ID" value="CAB3776067.1"/>
    <property type="molecule type" value="Genomic_DNA"/>
</dbReference>
<dbReference type="InterPro" id="IPR012556">
    <property type="entry name" value="Entericidin"/>
</dbReference>
<feature type="chain" id="PRO_5026838317" description="Entericidin A" evidence="7">
    <location>
        <begin position="24"/>
        <end position="44"/>
    </location>
</feature>
<comment type="similarity">
    <text evidence="1">Belongs to the EcnA/EcnB lipoprotein family.</text>
</comment>
<evidence type="ECO:0000256" key="5">
    <source>
        <dbReference type="ARBA" id="ARBA00023139"/>
    </source>
</evidence>
<sequence>MRRYLAIALALFTVTLAACNTMAGFGQDLSKGGNAITNSAEKAK</sequence>
<dbReference type="GO" id="GO:0009636">
    <property type="term" value="P:response to toxic substance"/>
    <property type="evidence" value="ECO:0007669"/>
    <property type="project" value="InterPro"/>
</dbReference>
<evidence type="ECO:0000256" key="3">
    <source>
        <dbReference type="ARBA" id="ARBA00022729"/>
    </source>
</evidence>
<keyword evidence="6" id="KW-0449">Lipoprotein</keyword>